<feature type="transmembrane region" description="Helical" evidence="6">
    <location>
        <begin position="6"/>
        <end position="24"/>
    </location>
</feature>
<feature type="transmembrane region" description="Helical" evidence="6">
    <location>
        <begin position="94"/>
        <end position="116"/>
    </location>
</feature>
<evidence type="ECO:0000313" key="9">
    <source>
        <dbReference type="Proteomes" id="UP000002030"/>
    </source>
</evidence>
<dbReference type="Proteomes" id="UP000002030">
    <property type="component" value="Chromosome"/>
</dbReference>
<dbReference type="SUPFAM" id="SSF103481">
    <property type="entry name" value="Multidrug resistance efflux transporter EmrE"/>
    <property type="match status" value="2"/>
</dbReference>
<dbReference type="PANTHER" id="PTHR32322:SF2">
    <property type="entry name" value="EAMA DOMAIN-CONTAINING PROTEIN"/>
    <property type="match status" value="1"/>
</dbReference>
<dbReference type="KEGG" id="tai:Taci_0550"/>
<evidence type="ECO:0000256" key="6">
    <source>
        <dbReference type="SAM" id="Phobius"/>
    </source>
</evidence>
<evidence type="ECO:0000256" key="4">
    <source>
        <dbReference type="ARBA" id="ARBA00022989"/>
    </source>
</evidence>
<feature type="transmembrane region" description="Helical" evidence="6">
    <location>
        <begin position="66"/>
        <end position="87"/>
    </location>
</feature>
<dbReference type="AlphaFoldDB" id="D1B933"/>
<keyword evidence="5 6" id="KW-0472">Membrane</keyword>
<feature type="transmembrane region" description="Helical" evidence="6">
    <location>
        <begin position="223"/>
        <end position="242"/>
    </location>
</feature>
<gene>
    <name evidence="8" type="ordered locus">Taci_0550</name>
</gene>
<dbReference type="InterPro" id="IPR000620">
    <property type="entry name" value="EamA_dom"/>
</dbReference>
<feature type="domain" description="EamA" evidence="7">
    <location>
        <begin position="154"/>
        <end position="292"/>
    </location>
</feature>
<feature type="transmembrane region" description="Helical" evidence="6">
    <location>
        <begin position="36"/>
        <end position="54"/>
    </location>
</feature>
<sequence length="293" mass="30811">MGTLVGMGLALSAAAVWAMAPVLYRRGIEKVSYTGLGALRCLGYIVSAALYALLTGGTSVLTPPSLSLLGVIWSSSIAWLVVGDLCYFGALHKLGVSIGVPVTSSFPIVALVMSHVFIGEPLGPSIVLSVLLTLGGLFLLNKAQGTDSPRELRMGLLLALATMVCWSVGVVTNKVLIGRMDVAKLELWRSIGVTLGSVAVFLLKNPREVLDLRELSYRDVLEMAVAGAMGLTIGNLLFSYSLRHISVALATCLACARPFLAALFATVVLREPLTLRKTLGIALVVGGVTVMSL</sequence>
<feature type="domain" description="EamA" evidence="7">
    <location>
        <begin position="6"/>
        <end position="141"/>
    </location>
</feature>
<feature type="transmembrane region" description="Helical" evidence="6">
    <location>
        <begin position="122"/>
        <end position="140"/>
    </location>
</feature>
<name>D1B933_THEAS</name>
<feature type="transmembrane region" description="Helical" evidence="6">
    <location>
        <begin position="187"/>
        <end position="203"/>
    </location>
</feature>
<reference evidence="8 9" key="1">
    <citation type="journal article" date="2009" name="Stand. Genomic Sci.">
        <title>Complete genome sequence of Thermanaerovibrio acidaminovorans type strain (Su883).</title>
        <authorList>
            <person name="Chovatia M."/>
            <person name="Sikorski J."/>
            <person name="Schroder M."/>
            <person name="Lapidus A."/>
            <person name="Nolan M."/>
            <person name="Tice H."/>
            <person name="Glavina Del Rio T."/>
            <person name="Copeland A."/>
            <person name="Cheng J.F."/>
            <person name="Lucas S."/>
            <person name="Chen F."/>
            <person name="Bruce D."/>
            <person name="Goodwin L."/>
            <person name="Pitluck S."/>
            <person name="Ivanova N."/>
            <person name="Mavromatis K."/>
            <person name="Ovchinnikova G."/>
            <person name="Pati A."/>
            <person name="Chen A."/>
            <person name="Palaniappan K."/>
            <person name="Land M."/>
            <person name="Hauser L."/>
            <person name="Chang Y.J."/>
            <person name="Jeffries C.D."/>
            <person name="Chain P."/>
            <person name="Saunders E."/>
            <person name="Detter J.C."/>
            <person name="Brettin T."/>
            <person name="Rohde M."/>
            <person name="Goker M."/>
            <person name="Spring S."/>
            <person name="Bristow J."/>
            <person name="Markowitz V."/>
            <person name="Hugenholtz P."/>
            <person name="Kyrpides N.C."/>
            <person name="Klenk H.P."/>
            <person name="Eisen J.A."/>
        </authorList>
    </citation>
    <scope>NUCLEOTIDE SEQUENCE [LARGE SCALE GENOMIC DNA]</scope>
    <source>
        <strain evidence="9">ATCC 49978 / DSM 6589 / Su883</strain>
    </source>
</reference>
<evidence type="ECO:0000256" key="1">
    <source>
        <dbReference type="ARBA" id="ARBA00004141"/>
    </source>
</evidence>
<evidence type="ECO:0000256" key="3">
    <source>
        <dbReference type="ARBA" id="ARBA00022692"/>
    </source>
</evidence>
<feature type="transmembrane region" description="Helical" evidence="6">
    <location>
        <begin position="152"/>
        <end position="172"/>
    </location>
</feature>
<keyword evidence="9" id="KW-1185">Reference proteome</keyword>
<evidence type="ECO:0000259" key="7">
    <source>
        <dbReference type="Pfam" id="PF00892"/>
    </source>
</evidence>
<dbReference type="eggNOG" id="COG0697">
    <property type="taxonomic scope" value="Bacteria"/>
</dbReference>
<protein>
    <recommendedName>
        <fullName evidence="7">EamA domain-containing protein</fullName>
    </recommendedName>
</protein>
<dbReference type="HOGENOM" id="CLU_082650_0_0_0"/>
<keyword evidence="3 6" id="KW-0812">Transmembrane</keyword>
<dbReference type="GO" id="GO:0016020">
    <property type="term" value="C:membrane"/>
    <property type="evidence" value="ECO:0007669"/>
    <property type="project" value="UniProtKB-SubCell"/>
</dbReference>
<dbReference type="RefSeq" id="WP_012869302.1">
    <property type="nucleotide sequence ID" value="NC_013522.1"/>
</dbReference>
<comment type="subcellular location">
    <subcellularLocation>
        <location evidence="1">Membrane</location>
        <topology evidence="1">Multi-pass membrane protein</topology>
    </subcellularLocation>
</comment>
<feature type="transmembrane region" description="Helical" evidence="6">
    <location>
        <begin position="248"/>
        <end position="269"/>
    </location>
</feature>
<dbReference type="EnsemblBacteria" id="ACZ18786">
    <property type="protein sequence ID" value="ACZ18786"/>
    <property type="gene ID" value="Taci_0550"/>
</dbReference>
<comment type="similarity">
    <text evidence="2">Belongs to the EamA transporter family.</text>
</comment>
<evidence type="ECO:0000313" key="8">
    <source>
        <dbReference type="EMBL" id="ACZ18786.1"/>
    </source>
</evidence>
<accession>D1B933</accession>
<dbReference type="OrthoDB" id="3274at2"/>
<evidence type="ECO:0000256" key="5">
    <source>
        <dbReference type="ARBA" id="ARBA00023136"/>
    </source>
</evidence>
<dbReference type="InterPro" id="IPR037185">
    <property type="entry name" value="EmrE-like"/>
</dbReference>
<dbReference type="PANTHER" id="PTHR32322">
    <property type="entry name" value="INNER MEMBRANE TRANSPORTER"/>
    <property type="match status" value="1"/>
</dbReference>
<evidence type="ECO:0000256" key="2">
    <source>
        <dbReference type="ARBA" id="ARBA00007362"/>
    </source>
</evidence>
<dbReference type="InterPro" id="IPR050638">
    <property type="entry name" value="AA-Vitamin_Transporters"/>
</dbReference>
<dbReference type="EMBL" id="CP001818">
    <property type="protein sequence ID" value="ACZ18786.1"/>
    <property type="molecule type" value="Genomic_DNA"/>
</dbReference>
<organism evidence="8 9">
    <name type="scientific">Thermanaerovibrio acidaminovorans (strain ATCC 49978 / DSM 6589 / Su883)</name>
    <name type="common">Selenomonas acidaminovorans</name>
    <dbReference type="NCBI Taxonomy" id="525903"/>
    <lineage>
        <taxon>Bacteria</taxon>
        <taxon>Thermotogati</taxon>
        <taxon>Synergistota</taxon>
        <taxon>Synergistia</taxon>
        <taxon>Synergistales</taxon>
        <taxon>Synergistaceae</taxon>
        <taxon>Thermanaerovibrio</taxon>
    </lineage>
</organism>
<proteinExistence type="inferred from homology"/>
<dbReference type="STRING" id="525903.Taci_0550"/>
<keyword evidence="4 6" id="KW-1133">Transmembrane helix</keyword>
<dbReference type="Pfam" id="PF00892">
    <property type="entry name" value="EamA"/>
    <property type="match status" value="2"/>
</dbReference>
<dbReference type="Gene3D" id="1.10.3730.20">
    <property type="match status" value="1"/>
</dbReference>